<dbReference type="Pfam" id="PF26595">
    <property type="entry name" value="A_ENA"/>
    <property type="match status" value="1"/>
</dbReference>
<gene>
    <name evidence="1" type="ORF">MUN88_11735</name>
</gene>
<keyword evidence="2" id="KW-1185">Reference proteome</keyword>
<protein>
    <submittedName>
        <fullName evidence="1">Uncharacterized protein</fullName>
    </submittedName>
</protein>
<evidence type="ECO:0000313" key="2">
    <source>
        <dbReference type="Proteomes" id="UP000831782"/>
    </source>
</evidence>
<evidence type="ECO:0000313" key="1">
    <source>
        <dbReference type="EMBL" id="UOQ46768.1"/>
    </source>
</evidence>
<organism evidence="1 2">
    <name type="scientific">Gracilibacillus caseinilyticus</name>
    <dbReference type="NCBI Taxonomy" id="2932256"/>
    <lineage>
        <taxon>Bacteria</taxon>
        <taxon>Bacillati</taxon>
        <taxon>Bacillota</taxon>
        <taxon>Bacilli</taxon>
        <taxon>Bacillales</taxon>
        <taxon>Bacillaceae</taxon>
        <taxon>Gracilibacillus</taxon>
    </lineage>
</organism>
<proteinExistence type="predicted"/>
<sequence>MSMPNIPNITPDVTFDRCEAIDLILASIAMEEMSLSHILNAEGEKLQFFLKTKPCHMHEYLQINKSIHQTMKSITRSQILLEMKLDDVLILNESSHCKCDDCCDDHHKKHDCKEVHQCGCDDCRDNDPCDDY</sequence>
<name>A0ABY4ERF5_9BACI</name>
<reference evidence="1 2" key="1">
    <citation type="submission" date="2022-04" db="EMBL/GenBank/DDBJ databases">
        <title>Gracilibacillus sp. isolated from saltern.</title>
        <authorList>
            <person name="Won M."/>
            <person name="Lee C.-M."/>
            <person name="Woen H.-Y."/>
            <person name="Kwon S.-W."/>
        </authorList>
    </citation>
    <scope>NUCLEOTIDE SEQUENCE [LARGE SCALE GENOMIC DNA]</scope>
    <source>
        <strain evidence="1 2">SSWR10-1</strain>
    </source>
</reference>
<accession>A0ABY4ERF5</accession>
<dbReference type="Proteomes" id="UP000831782">
    <property type="component" value="Chromosome"/>
</dbReference>
<dbReference type="InterPro" id="IPR058705">
    <property type="entry name" value="A_ENA"/>
</dbReference>
<dbReference type="RefSeq" id="WP_244715222.1">
    <property type="nucleotide sequence ID" value="NZ_CP095072.1"/>
</dbReference>
<dbReference type="EMBL" id="CP095072">
    <property type="protein sequence ID" value="UOQ46768.1"/>
    <property type="molecule type" value="Genomic_DNA"/>
</dbReference>